<name>A0A7S4FV69_9EUGL</name>
<accession>A0A7S4FV69</accession>
<dbReference type="AlphaFoldDB" id="A0A7S4FV69"/>
<evidence type="ECO:0000256" key="1">
    <source>
        <dbReference type="SAM" id="Coils"/>
    </source>
</evidence>
<feature type="coiled-coil region" evidence="1">
    <location>
        <begin position="79"/>
        <end position="198"/>
    </location>
</feature>
<proteinExistence type="predicted"/>
<organism evidence="2">
    <name type="scientific">Eutreptiella gymnastica</name>
    <dbReference type="NCBI Taxonomy" id="73025"/>
    <lineage>
        <taxon>Eukaryota</taxon>
        <taxon>Discoba</taxon>
        <taxon>Euglenozoa</taxon>
        <taxon>Euglenida</taxon>
        <taxon>Spirocuta</taxon>
        <taxon>Euglenophyceae</taxon>
        <taxon>Eutreptiales</taxon>
        <taxon>Eutreptiaceae</taxon>
        <taxon>Eutreptiella</taxon>
    </lineage>
</organism>
<protein>
    <submittedName>
        <fullName evidence="2">Uncharacterized protein</fullName>
    </submittedName>
</protein>
<gene>
    <name evidence="2" type="ORF">EGYM00163_LOCUS27420</name>
</gene>
<keyword evidence="1" id="KW-0175">Coiled coil</keyword>
<reference evidence="2" key="1">
    <citation type="submission" date="2021-01" db="EMBL/GenBank/DDBJ databases">
        <authorList>
            <person name="Corre E."/>
            <person name="Pelletier E."/>
            <person name="Niang G."/>
            <person name="Scheremetjew M."/>
            <person name="Finn R."/>
            <person name="Kale V."/>
            <person name="Holt S."/>
            <person name="Cochrane G."/>
            <person name="Meng A."/>
            <person name="Brown T."/>
            <person name="Cohen L."/>
        </authorList>
    </citation>
    <scope>NUCLEOTIDE SEQUENCE</scope>
    <source>
        <strain evidence="2">CCMP1594</strain>
    </source>
</reference>
<dbReference type="EMBL" id="HBJA01078259">
    <property type="protein sequence ID" value="CAE0816261.1"/>
    <property type="molecule type" value="Transcribed_RNA"/>
</dbReference>
<sequence>MEQRVMQLEAKVKEHELMETMLRNQVKELEVARASDQQEKLAMQRSLSESMTKASAPVDEATVLLGTMQEQVRSGVERDHTLEDKVRRLQNDLIEAKESAVDMELENEGLKQRVTSLEQGQLKLEEEQMETLEDKIRQLGNELIDAKEAAVDLEEENKELQRRVIEYESGGGPSLEDVQELTRKLADAEAKISQLEGKGKASGGFTTTSSSILRPLAPSAAAAAAPYGSYAARKLGASPTTSTATTASTTPYRTSSYGISSAPYPYVSSAYGSSSYDYYSSLAGQSVSSAVYPMYSVQAATACGTYGYPYAYGYAAAADYTSTLGYTSGAAYPSVVATGRYLSI</sequence>
<evidence type="ECO:0000313" key="2">
    <source>
        <dbReference type="EMBL" id="CAE0816261.1"/>
    </source>
</evidence>